<dbReference type="SUPFAM" id="SSF47113">
    <property type="entry name" value="Histone-fold"/>
    <property type="match status" value="1"/>
</dbReference>
<sequence>MEASGKIKKGVGGRKGGGPKKKPVTRFVRKSMAVRNNEELGKLLSGVTIAHGGVLPNINHVLLPKKTDKASKEPKSPSKATNTPRRLREQMLKVQVVDRVEGAIEGGADEGTPFEASLK</sequence>
<organism evidence="3 4">
    <name type="scientific">Phaseolus vulgaris</name>
    <name type="common">Kidney bean</name>
    <name type="synonym">French bean</name>
    <dbReference type="NCBI Taxonomy" id="3885"/>
    <lineage>
        <taxon>Eukaryota</taxon>
        <taxon>Viridiplantae</taxon>
        <taxon>Streptophyta</taxon>
        <taxon>Embryophyta</taxon>
        <taxon>Tracheophyta</taxon>
        <taxon>Spermatophyta</taxon>
        <taxon>Magnoliopsida</taxon>
        <taxon>eudicotyledons</taxon>
        <taxon>Gunneridae</taxon>
        <taxon>Pentapetalae</taxon>
        <taxon>rosids</taxon>
        <taxon>fabids</taxon>
        <taxon>Fabales</taxon>
        <taxon>Fabaceae</taxon>
        <taxon>Papilionoideae</taxon>
        <taxon>50 kb inversion clade</taxon>
        <taxon>NPAAA clade</taxon>
        <taxon>indigoferoid/millettioid clade</taxon>
        <taxon>Phaseoleae</taxon>
        <taxon>Phaseolus</taxon>
    </lineage>
</organism>
<dbReference type="InterPro" id="IPR032454">
    <property type="entry name" value="Histone_H2A_C"/>
</dbReference>
<dbReference type="EMBL" id="CM002290">
    <property type="protein sequence ID" value="ESW25451.1"/>
    <property type="molecule type" value="Genomic_DNA"/>
</dbReference>
<evidence type="ECO:0000259" key="2">
    <source>
        <dbReference type="Pfam" id="PF16211"/>
    </source>
</evidence>
<protein>
    <recommendedName>
        <fullName evidence="2">Histone H2A C-terminal domain-containing protein</fullName>
    </recommendedName>
</protein>
<dbReference type="GO" id="GO:0030527">
    <property type="term" value="F:structural constituent of chromatin"/>
    <property type="evidence" value="ECO:0007669"/>
    <property type="project" value="InterPro"/>
</dbReference>
<dbReference type="Gramene" id="ESW25451">
    <property type="protein sequence ID" value="ESW25451"/>
    <property type="gene ID" value="PHAVU_003G037000g"/>
</dbReference>
<dbReference type="PANTHER" id="PTHR23430">
    <property type="entry name" value="HISTONE H2A"/>
    <property type="match status" value="1"/>
</dbReference>
<dbReference type="Proteomes" id="UP000000226">
    <property type="component" value="Chromosome 3"/>
</dbReference>
<dbReference type="InterPro" id="IPR002119">
    <property type="entry name" value="Histone_H2A"/>
</dbReference>
<dbReference type="Pfam" id="PF16211">
    <property type="entry name" value="Histone_H2A_C"/>
    <property type="match status" value="1"/>
</dbReference>
<dbReference type="Gene3D" id="1.10.20.10">
    <property type="entry name" value="Histone, subunit A"/>
    <property type="match status" value="1"/>
</dbReference>
<dbReference type="AlphaFoldDB" id="V7C953"/>
<dbReference type="GO" id="GO:0003677">
    <property type="term" value="F:DNA binding"/>
    <property type="evidence" value="ECO:0007669"/>
    <property type="project" value="InterPro"/>
</dbReference>
<dbReference type="STRING" id="3885.V7C953"/>
<evidence type="ECO:0000313" key="4">
    <source>
        <dbReference type="Proteomes" id="UP000000226"/>
    </source>
</evidence>
<feature type="region of interest" description="Disordered" evidence="1">
    <location>
        <begin position="63"/>
        <end position="88"/>
    </location>
</feature>
<name>V7C953_PHAVU</name>
<dbReference type="PRINTS" id="PR00620">
    <property type="entry name" value="HISTONEH2A"/>
</dbReference>
<feature type="compositionally biased region" description="Basic and acidic residues" evidence="1">
    <location>
        <begin position="65"/>
        <end position="76"/>
    </location>
</feature>
<gene>
    <name evidence="3" type="ORF">PHAVU_003G037000g</name>
</gene>
<dbReference type="GO" id="GO:0046982">
    <property type="term" value="F:protein heterodimerization activity"/>
    <property type="evidence" value="ECO:0007669"/>
    <property type="project" value="InterPro"/>
</dbReference>
<feature type="domain" description="Histone H2A C-terminal" evidence="2">
    <location>
        <begin position="38"/>
        <end position="72"/>
    </location>
</feature>
<reference evidence="4" key="1">
    <citation type="journal article" date="2014" name="Nat. Genet.">
        <title>A reference genome for common bean and genome-wide analysis of dual domestications.</title>
        <authorList>
            <person name="Schmutz J."/>
            <person name="McClean P.E."/>
            <person name="Mamidi S."/>
            <person name="Wu G.A."/>
            <person name="Cannon S.B."/>
            <person name="Grimwood J."/>
            <person name="Jenkins J."/>
            <person name="Shu S."/>
            <person name="Song Q."/>
            <person name="Chavarro C."/>
            <person name="Torres-Torres M."/>
            <person name="Geffroy V."/>
            <person name="Moghaddam S.M."/>
            <person name="Gao D."/>
            <person name="Abernathy B."/>
            <person name="Barry K."/>
            <person name="Blair M."/>
            <person name="Brick M.A."/>
            <person name="Chovatia M."/>
            <person name="Gepts P."/>
            <person name="Goodstein D.M."/>
            <person name="Gonzales M."/>
            <person name="Hellsten U."/>
            <person name="Hyten D.L."/>
            <person name="Jia G."/>
            <person name="Kelly J.D."/>
            <person name="Kudrna D."/>
            <person name="Lee R."/>
            <person name="Richard M.M."/>
            <person name="Miklas P.N."/>
            <person name="Osorno J.M."/>
            <person name="Rodrigues J."/>
            <person name="Thareau V."/>
            <person name="Urrea C.A."/>
            <person name="Wang M."/>
            <person name="Yu Y."/>
            <person name="Zhang M."/>
            <person name="Wing R.A."/>
            <person name="Cregan P.B."/>
            <person name="Rokhsar D.S."/>
            <person name="Jackson S.A."/>
        </authorList>
    </citation>
    <scope>NUCLEOTIDE SEQUENCE [LARGE SCALE GENOMIC DNA]</scope>
    <source>
        <strain evidence="4">cv. G19833</strain>
    </source>
</reference>
<accession>V7C953</accession>
<dbReference type="GO" id="GO:0000786">
    <property type="term" value="C:nucleosome"/>
    <property type="evidence" value="ECO:0007669"/>
    <property type="project" value="InterPro"/>
</dbReference>
<evidence type="ECO:0000256" key="1">
    <source>
        <dbReference type="SAM" id="MobiDB-lite"/>
    </source>
</evidence>
<keyword evidence="4" id="KW-1185">Reference proteome</keyword>
<dbReference type="OrthoDB" id="9421954at2759"/>
<dbReference type="InterPro" id="IPR009072">
    <property type="entry name" value="Histone-fold"/>
</dbReference>
<dbReference type="eggNOG" id="KOG1756">
    <property type="taxonomic scope" value="Eukaryota"/>
</dbReference>
<evidence type="ECO:0000313" key="3">
    <source>
        <dbReference type="EMBL" id="ESW25451.1"/>
    </source>
</evidence>
<feature type="region of interest" description="Disordered" evidence="1">
    <location>
        <begin position="1"/>
        <end position="24"/>
    </location>
</feature>
<proteinExistence type="predicted"/>